<sequence length="3961" mass="428275">MTESLQYRGCLSGHRNWVTAIATTYEQSNIVVSSSRDKSLMIWELTPDGETVGYARKSLNGHGECVSSVVLSSDGQFALSGSWDKTMRLWDLNTGVTVRTFQGHTKDVNSVAFSGDNRQIVSGSRDKTIKLWNTLAECKYTIAEDMHTDWVSSVVFSPSAKMPLIVSAGWDKLVKVWNLSNCKLRTNLVGHTGVVYTTSVSPDGSLCASGGKDGTAMLWDVNDGKHLYSLDAGGTINALGFSPKNYWLVAATDTSIKVWDLENKNVLEELAAINPSKAGIPWCVSLSWSADGNSLFAGSTDGNIYVYEVGSACTLRAGRRQRIWRRHSTGSASESEKRLADALTAVSSAMTSVEQRLHDAEARAQQVALAQPPAAAAPTQGSMPVPGTPPVQAAPGLAGPSGGIASDPWANFVPPGTTSAQPTQFTPTGTRAQPSQYQGYAVRGGEGLKSKDFAHIVAFDGDLVKFPDWADRMAAKLGRAHPRLASILTWAEGRSEAITEAVEESMSEPDIDLIEISRGIFDILMERTGPRLFDKRRNAGQGRGLEFWRVLKRDFGTESTDAQLAKLQLYVKPGKCASVQALGEALDRWEALGRELTRPVDDDFRLLALRELVPKSMADMMSTQAALRSFPEAMMFVRRQVAEQRRASQVQLVQRQAQQGHAPMDLSVLLAAIANLRGEGTETPEEDSGGPASNLDVILAALKGKGKGKGKSKGKGEDRECYNCGKVGHLSRDCLSARPPKGDGKGKGKDGKGKGWALHHLMGHAENADDEPMISIGCLVRVAVGTTLAAVSAEQAETWQGHECIEALLDSGAGECVCGPQHFAGVSSTNSAAGRAGAGVEYVCADGGRIPNLGEKLVGGVSDEGHKLSINFQVACVDRPLIAVSKLTSAGHDVWFGKTHGVITHGATGQSTVFAKKNGVYVLKVWAPRPLGIEEAGMEGEAPGDAGEEAEGGLQGGHEAVDDGAQLPEEGQAAVEDPAVRMVRDPGQPTRDERARHELTHLPFRPWCADCVAGKAADDPHRFAREADVGPPKVSVDYGFVCEGAYVRTILVVKAAGSKAIMARCVVGKGRADPHAVGWLVDQLRRLGLGRCILQADGEPAQRAFVKDVIEEACRTSATGVAPSHTPPHDHQANGGVEKAVRDLKDQARVMKCALVRRIGPLDIAHPVFEWMVTGAAELLTGAQVGHDGMTAYRRLRGRDWEPRLAAFAEQVMARRPRALLQGDAEPRWDLVTYLGTSWGSAEHWVADAEGTVRKVRAIRRRPLAERWDRERVMRITGVPDEPGRIGQHAAPAQQEIVVVPHPADAPEPPRLTRGFRIEVDDLRAHGYTQQCPRCDAVRVGRSVGAGHSAACRERFRIIFTGQEDGRVERAEGRRADAADNGPDMAVEPEDGPGADGDEAMGEAAPEWMSEDESVPLCPGEGDLDPEQLLPAMAVERLPGSSPTQGWRKVGLRGRAWADISEDSEDDIWVGYAAERVSVELAGDLVAAVTRGAAQELAPKEQVRRLCHIAGFTEQSSRRVVTELFSPPRVAAEIRAAAGAEGGIEAGTSFDLTVDRDTGESWNFLDASHRRRCWARLKAEDPWVVIGSPPGTAFNVIDYGLNKNRGDPTHQQRKMTEAKVLLSFVLGVYAWQMRRGRYFVHEHPATASSWTLPEVDTLRRADGVFTLACDDSVLRRADGVFTLACDDSVSGMRAVDRDGVDKPVRKPTLRMSNAPRLLRSLSFRCMGRHSERTQLLGGRAASAAVYPPELVLAIARGLQAQREEDCGLRHTGEPLDPELVRQGKAEELRYFRSKSVWEVVPRARAAGRRVVGTRWVCSNKGDSEHPEIRCRLVCQEVKTYQSEEFFAATPPIESLRFILSLAAEKFERQVSLVDISRAYFNALIGREVFVELPSEAGLARDVVGRLVKCMYGARDAAQGWENTYRRALETLGFWRGRASPCVFSHESREVFLAVHGDDFFATGAPDDLDWFEKALLKTFEGKVKGRLTQADDELRILNRIARRTDAGYEWEADQRHAEMLIKSAGLDHESRPLSAPGRKLTSKELEVEPELLGDWEATSFRAMAARANFLASDRPDTAFAVKELCRGMSAPTTRDAEALKRLSRYLLGRPRLIIHFGWQDAPKFLDVFSDSDWAGCVRTRKSTSGGALMRGRHVLRTWCGTQATIALSSAEAELIAAVRGAAEGLAACSLSEDLGQPCGLRVHVDSSAAIGICKRTGVGKVRHLDTRLLWIQELVRDGRILVLKVAGTENPADLMTKHLGADDISAHLVRLECWARDGRAAKAPKLAALRVECTGEVWGSAPKSVTAEGLTPRHLGSPVQSRPSKYGFGSLSASSADGTFDVTGPAVVSCGPSAGSRNLQVQWANVPGSDYYELQLLTNASSPEAYAIVSTGAVRAVVQDALPGRSYWLRLRAHKANSPSHGQGTWGPVGPVAECSSALAALAGAFDQGFQEPSGKPQAPEIFWLEVLRESEYTHDIDCLSNHNSGNVMGDVVIIMYGSAHAAPFFENFTQATFTMFCVEVLLVKIPNTITTGGDDRFADYQSCNYNSSAPECYCDAWIDRKFAQQDPDPYCHLQDGEMCSVENFKSINCTCNCSKESLEWSARHTGMMPVFSGSSVQLGTWYSHQKAGECAEHESVGKVRKDGSQCTWKRRADARTFRGVDLVQAGWNLSNPGDRNGSAADPSQFHQNAELHQNAEIVRKVVASNPLQPWFQTLSFGASFATLTWGHQAKYPKAQIELEITADRTFLGPVPQASGAAGRRQGFGIQPKLGSARRTAAASLCWPPHFANASKSHCCSQRHVGQGNLACWKDRPEAPWWQLCCDGGQGLGNGIRASSQLMASFGRAERFTISFKRMQGELEDVRLSIDRPCFPAQPGDKCAVFFLAYHKTGNWLLTQLMKSLLMVLLTPELGVPDPDKDAITVAWRRTTDLNVNLVPLAQIPADYAGIHQLMPDRFGELPLDWNPWFQPLSPVLVSMGENLPELKLPPGGGPGPLPSSYRGRVVHFVREPVEVVASAFRNHMRSSLQEHPHWKEFHALGCFACSHAAWHEIFRRCGFGCSYLALLQHTAQNRSLTEALGLEYVRSQSSLQNMLRNTVAWGSNAHVLHLSPEHFRAPHLEGSARCLARFTLGAAEGDGWVVPEEAVDAVVNRILFDASTWDSEHATFRDPRWAKVDLRGPLLQHPLWGRPLRQAGQLLRRIFERQAAMLAAGRGGRLLLSLAAFLVLPRSLAAGQSYFCFFSATGQGQAPARLFLVPSAGGSEIASAVPDAQNPSLYSLAVPSGTAAGQYMVTAPSTGGSSVVLTADVAVVAESVLQARFYKPGQKAHFRALVLSPGQLRPQGSRNVTFEVVSPEGFKLMSVVGTTDSAGVASFKFPIADEPLLGAHTARAQQEAFTVEEYVLPRFEVNLTVHQTYLMTTGGYSSRSAVSSPVYLVLRVFTLRVSNDDGDRGDLGRLHLRGESVGSVVVSVWAPLMSWEQSSESTDGSVQHRSVASQGNLELTLDGPVKFEIPVPSSSLQSLSGYALVVEASVTYAVTGERQSSSKSIPVQYQDMKLADGLEVFRPGLPSFVRVELAKPKPDGKAPSSDELSEVYVLSPASFVGGALTVEVATKVEVEDASCCDTSADRLTFDAYKKALGCCITALNMRVEKQAAGVNYPSQLSAASGKSGAICASRAYSPQGECLSVEPPTQTAPLSGKWTALLRSTLEFASSKVSSTVEYMIIQGSAKAGYWEAQLPVTMPATLSGELRQVVIMRPTADSPALTASAEFSRGLLPFVLAASFSEQEVKPGASLSVQIQAGPAVSTGLAPTAAHTFITSLDRSAELLGQRTAISQSAILSALGKAGQSATATPVAPKPWLECRTYGNDVMVAAELPAGIQVVQPVTSSSSPVDIDPYGEKLHPKCPRPVFSRTVCYRGGGNRGGGMVAEGPMMAMAAAAPEAAAPENSAAAEDAAADTSATY</sequence>
<dbReference type="PROSITE" id="PS50294">
    <property type="entry name" value="WD_REPEATS_REGION"/>
    <property type="match status" value="5"/>
</dbReference>
<feature type="compositionally biased region" description="Basic and acidic residues" evidence="8">
    <location>
        <begin position="1368"/>
        <end position="1378"/>
    </location>
</feature>
<dbReference type="PANTHER" id="PTHR19868">
    <property type="entry name" value="RECEPTOR FOR ACTIVATED PROTEIN KINASE C RACK1"/>
    <property type="match status" value="1"/>
</dbReference>
<dbReference type="Proteomes" id="UP000654075">
    <property type="component" value="Unassembled WGS sequence"/>
</dbReference>
<dbReference type="InterPro" id="IPR027417">
    <property type="entry name" value="P-loop_NTPase"/>
</dbReference>
<feature type="region of interest" description="Disordered" evidence="8">
    <location>
        <begin position="1368"/>
        <end position="1421"/>
    </location>
</feature>
<dbReference type="GO" id="GO:0043022">
    <property type="term" value="F:ribosome binding"/>
    <property type="evidence" value="ECO:0007669"/>
    <property type="project" value="InterPro"/>
</dbReference>
<dbReference type="InterPro" id="IPR002890">
    <property type="entry name" value="MG2"/>
</dbReference>
<dbReference type="GO" id="GO:0003676">
    <property type="term" value="F:nucleic acid binding"/>
    <property type="evidence" value="ECO:0007669"/>
    <property type="project" value="InterPro"/>
</dbReference>
<evidence type="ECO:0000256" key="4">
    <source>
        <dbReference type="ARBA" id="ARBA00022980"/>
    </source>
</evidence>
<feature type="repeat" description="WD" evidence="7">
    <location>
        <begin position="59"/>
        <end position="100"/>
    </location>
</feature>
<dbReference type="Pfam" id="PF01835">
    <property type="entry name" value="MG2"/>
    <property type="match status" value="1"/>
</dbReference>
<dbReference type="Pfam" id="PF00098">
    <property type="entry name" value="zf-CCHC"/>
    <property type="match status" value="1"/>
</dbReference>
<dbReference type="GO" id="GO:0045182">
    <property type="term" value="F:translation regulator activity"/>
    <property type="evidence" value="ECO:0007669"/>
    <property type="project" value="InterPro"/>
</dbReference>
<evidence type="ECO:0000256" key="1">
    <source>
        <dbReference type="ARBA" id="ARBA00007253"/>
    </source>
</evidence>
<dbReference type="SMART" id="SM00320">
    <property type="entry name" value="WD40"/>
    <property type="match status" value="7"/>
</dbReference>
<keyword evidence="4" id="KW-0689">Ribosomal protein</keyword>
<feature type="repeat" description="WD" evidence="7">
    <location>
        <begin position="101"/>
        <end position="133"/>
    </location>
</feature>
<evidence type="ECO:0000256" key="8">
    <source>
        <dbReference type="SAM" id="MobiDB-lite"/>
    </source>
</evidence>
<dbReference type="GO" id="GO:0008270">
    <property type="term" value="F:zinc ion binding"/>
    <property type="evidence" value="ECO:0007669"/>
    <property type="project" value="UniProtKB-KW"/>
</dbReference>
<dbReference type="CDD" id="cd00200">
    <property type="entry name" value="WD40"/>
    <property type="match status" value="1"/>
</dbReference>
<keyword evidence="6" id="KW-0479">Metal-binding</keyword>
<dbReference type="InterPro" id="IPR013103">
    <property type="entry name" value="RVT_2"/>
</dbReference>
<dbReference type="InterPro" id="IPR036116">
    <property type="entry name" value="FN3_sf"/>
</dbReference>
<evidence type="ECO:0000313" key="10">
    <source>
        <dbReference type="EMBL" id="CAE8582555.1"/>
    </source>
</evidence>
<reference evidence="10" key="1">
    <citation type="submission" date="2021-02" db="EMBL/GenBank/DDBJ databases">
        <authorList>
            <person name="Dougan E. K."/>
            <person name="Rhodes N."/>
            <person name="Thang M."/>
            <person name="Chan C."/>
        </authorList>
    </citation>
    <scope>NUCLEOTIDE SEQUENCE</scope>
</reference>
<dbReference type="Gene3D" id="2.60.40.1930">
    <property type="match status" value="1"/>
</dbReference>
<dbReference type="GO" id="GO:0004866">
    <property type="term" value="F:endopeptidase inhibitor activity"/>
    <property type="evidence" value="ECO:0007669"/>
    <property type="project" value="InterPro"/>
</dbReference>
<evidence type="ECO:0000256" key="7">
    <source>
        <dbReference type="PROSITE-ProRule" id="PRU00221"/>
    </source>
</evidence>
<dbReference type="InterPro" id="IPR036322">
    <property type="entry name" value="WD40_repeat_dom_sf"/>
</dbReference>
<dbReference type="SUPFAM" id="SSF52540">
    <property type="entry name" value="P-loop containing nucleoside triphosphate hydrolases"/>
    <property type="match status" value="1"/>
</dbReference>
<dbReference type="PROSITE" id="PS50082">
    <property type="entry name" value="WD_REPEATS_2"/>
    <property type="match status" value="6"/>
</dbReference>
<dbReference type="Pfam" id="PF07727">
    <property type="entry name" value="RVT_2"/>
    <property type="match status" value="1"/>
</dbReference>
<dbReference type="PRINTS" id="PR00320">
    <property type="entry name" value="GPROTEINBRPT"/>
</dbReference>
<comment type="similarity">
    <text evidence="1">Belongs to the WD repeat G protein beta family. Ribosomal protein RACK1 subfamily.</text>
</comment>
<dbReference type="PROSITE" id="PS50158">
    <property type="entry name" value="ZF_CCHC"/>
    <property type="match status" value="1"/>
</dbReference>
<feature type="domain" description="CCHC-type" evidence="9">
    <location>
        <begin position="721"/>
        <end position="734"/>
    </location>
</feature>
<evidence type="ECO:0000259" key="9">
    <source>
        <dbReference type="PROSITE" id="PS50158"/>
    </source>
</evidence>
<keyword evidence="3" id="KW-0677">Repeat</keyword>
<dbReference type="InterPro" id="IPR045223">
    <property type="entry name" value="RACK1-like"/>
</dbReference>
<dbReference type="GO" id="GO:0005840">
    <property type="term" value="C:ribosome"/>
    <property type="evidence" value="ECO:0007669"/>
    <property type="project" value="UniProtKB-KW"/>
</dbReference>
<keyword evidence="6" id="KW-0863">Zinc-finger</keyword>
<dbReference type="SUPFAM" id="SSF50978">
    <property type="entry name" value="WD40 repeat-like"/>
    <property type="match status" value="1"/>
</dbReference>
<feature type="repeat" description="WD" evidence="7">
    <location>
        <begin position="144"/>
        <end position="187"/>
    </location>
</feature>
<dbReference type="CDD" id="cd09272">
    <property type="entry name" value="RNase_HI_RT_Ty1"/>
    <property type="match status" value="1"/>
</dbReference>
<evidence type="ECO:0000313" key="11">
    <source>
        <dbReference type="Proteomes" id="UP000654075"/>
    </source>
</evidence>
<dbReference type="InterPro" id="IPR001680">
    <property type="entry name" value="WD40_rpt"/>
</dbReference>
<comment type="caution">
    <text evidence="10">The sequence shown here is derived from an EMBL/GenBank/DDBJ whole genome shotgun (WGS) entry which is preliminary data.</text>
</comment>
<dbReference type="InterPro" id="IPR001878">
    <property type="entry name" value="Znf_CCHC"/>
</dbReference>
<organism evidence="10 11">
    <name type="scientific">Polarella glacialis</name>
    <name type="common">Dinoflagellate</name>
    <dbReference type="NCBI Taxonomy" id="89957"/>
    <lineage>
        <taxon>Eukaryota</taxon>
        <taxon>Sar</taxon>
        <taxon>Alveolata</taxon>
        <taxon>Dinophyceae</taxon>
        <taxon>Suessiales</taxon>
        <taxon>Suessiaceae</taxon>
        <taxon>Polarella</taxon>
    </lineage>
</organism>
<dbReference type="Pfam" id="PF00400">
    <property type="entry name" value="WD40"/>
    <property type="match status" value="7"/>
</dbReference>
<dbReference type="InterPro" id="IPR019775">
    <property type="entry name" value="WD40_repeat_CS"/>
</dbReference>
<dbReference type="SMART" id="SM00343">
    <property type="entry name" value="ZnF_C2HC"/>
    <property type="match status" value="1"/>
</dbReference>
<dbReference type="FunFam" id="2.130.10.10:FF:000018">
    <property type="entry name" value="Receptor for activated C kinase 1"/>
    <property type="match status" value="1"/>
</dbReference>
<dbReference type="EMBL" id="CAJNNV010000418">
    <property type="protein sequence ID" value="CAE8582555.1"/>
    <property type="molecule type" value="Genomic_DNA"/>
</dbReference>
<dbReference type="Gene3D" id="4.10.60.10">
    <property type="entry name" value="Zinc finger, CCHC-type"/>
    <property type="match status" value="1"/>
</dbReference>
<evidence type="ECO:0000256" key="3">
    <source>
        <dbReference type="ARBA" id="ARBA00022737"/>
    </source>
</evidence>
<dbReference type="OrthoDB" id="430476at2759"/>
<feature type="compositionally biased region" description="Polar residues" evidence="8">
    <location>
        <begin position="416"/>
        <end position="435"/>
    </location>
</feature>
<keyword evidence="2 7" id="KW-0853">WD repeat</keyword>
<keyword evidence="6" id="KW-0862">Zinc</keyword>
<feature type="region of interest" description="Disordered" evidence="8">
    <location>
        <begin position="355"/>
        <end position="435"/>
    </location>
</feature>
<dbReference type="InterPro" id="IPR036875">
    <property type="entry name" value="Znf_CCHC_sf"/>
</dbReference>
<evidence type="ECO:0000256" key="2">
    <source>
        <dbReference type="ARBA" id="ARBA00022574"/>
    </source>
</evidence>
<dbReference type="PROSITE" id="PS00678">
    <property type="entry name" value="WD_REPEATS_1"/>
    <property type="match status" value="4"/>
</dbReference>
<evidence type="ECO:0000256" key="5">
    <source>
        <dbReference type="ARBA" id="ARBA00023274"/>
    </source>
</evidence>
<evidence type="ECO:0000256" key="6">
    <source>
        <dbReference type="PROSITE-ProRule" id="PRU00047"/>
    </source>
</evidence>
<feature type="repeat" description="WD" evidence="7">
    <location>
        <begin position="188"/>
        <end position="229"/>
    </location>
</feature>
<dbReference type="InterPro" id="IPR015943">
    <property type="entry name" value="WD40/YVTN_repeat-like_dom_sf"/>
</dbReference>
<keyword evidence="11" id="KW-1185">Reference proteome</keyword>
<feature type="repeat" description="WD" evidence="7">
    <location>
        <begin position="236"/>
        <end position="269"/>
    </location>
</feature>
<feature type="compositionally biased region" description="Low complexity" evidence="8">
    <location>
        <begin position="363"/>
        <end position="378"/>
    </location>
</feature>
<feature type="repeat" description="WD" evidence="7">
    <location>
        <begin position="11"/>
        <end position="45"/>
    </location>
</feature>
<dbReference type="SUPFAM" id="SSF57756">
    <property type="entry name" value="Retrovirus zinc finger-like domains"/>
    <property type="match status" value="1"/>
</dbReference>
<keyword evidence="5" id="KW-0687">Ribonucleoprotein</keyword>
<name>A0A813DAC1_POLGL</name>
<proteinExistence type="inferred from homology"/>
<dbReference type="Gene3D" id="2.130.10.10">
    <property type="entry name" value="YVTN repeat-like/Quinoprotein amine dehydrogenase"/>
    <property type="match status" value="1"/>
</dbReference>
<gene>
    <name evidence="10" type="ORF">PGLA1383_LOCUS1552</name>
</gene>
<dbReference type="GO" id="GO:1990904">
    <property type="term" value="C:ribonucleoprotein complex"/>
    <property type="evidence" value="ECO:0007669"/>
    <property type="project" value="UniProtKB-KW"/>
</dbReference>
<dbReference type="InterPro" id="IPR020472">
    <property type="entry name" value="WD40_PAC1"/>
</dbReference>
<protein>
    <recommendedName>
        <fullName evidence="9">CCHC-type domain-containing protein</fullName>
    </recommendedName>
</protein>
<accession>A0A813DAC1</accession>
<feature type="compositionally biased region" description="Acidic residues" evidence="8">
    <location>
        <begin position="1387"/>
        <end position="1401"/>
    </location>
</feature>
<dbReference type="SUPFAM" id="SSF49265">
    <property type="entry name" value="Fibronectin type III"/>
    <property type="match status" value="1"/>
</dbReference>